<dbReference type="PROSITE" id="PS51186">
    <property type="entry name" value="GNAT"/>
    <property type="match status" value="1"/>
</dbReference>
<dbReference type="OrthoDB" id="7205533at2"/>
<evidence type="ECO:0000313" key="5">
    <source>
        <dbReference type="Proteomes" id="UP000291981"/>
    </source>
</evidence>
<dbReference type="Gene3D" id="3.40.630.30">
    <property type="match status" value="1"/>
</dbReference>
<reference evidence="4 5" key="1">
    <citation type="submission" date="2019-02" db="EMBL/GenBank/DDBJ databases">
        <title>Draft genome sequence of Muricauda sp. 176CP4-71.</title>
        <authorList>
            <person name="Park J.-S."/>
        </authorList>
    </citation>
    <scope>NUCLEOTIDE SEQUENCE [LARGE SCALE GENOMIC DNA]</scope>
    <source>
        <strain evidence="4 5">176CP4-71</strain>
    </source>
</reference>
<keyword evidence="1 4" id="KW-0808">Transferase</keyword>
<dbReference type="GO" id="GO:0016747">
    <property type="term" value="F:acyltransferase activity, transferring groups other than amino-acyl groups"/>
    <property type="evidence" value="ECO:0007669"/>
    <property type="project" value="InterPro"/>
</dbReference>
<dbReference type="InterPro" id="IPR050832">
    <property type="entry name" value="Bact_Acetyltransf"/>
</dbReference>
<dbReference type="RefSeq" id="WP_130614328.1">
    <property type="nucleotide sequence ID" value="NZ_SGIU01000002.1"/>
</dbReference>
<dbReference type="InterPro" id="IPR000182">
    <property type="entry name" value="GNAT_dom"/>
</dbReference>
<dbReference type="Pfam" id="PF00583">
    <property type="entry name" value="Acetyltransf_1"/>
    <property type="match status" value="1"/>
</dbReference>
<comment type="caution">
    <text evidence="4">The sequence shown here is derived from an EMBL/GenBank/DDBJ whole genome shotgun (WGS) entry which is preliminary data.</text>
</comment>
<dbReference type="PANTHER" id="PTHR43877:SF2">
    <property type="entry name" value="AMINOALKYLPHOSPHONATE N-ACETYLTRANSFERASE-RELATED"/>
    <property type="match status" value="1"/>
</dbReference>
<dbReference type="InterPro" id="IPR016181">
    <property type="entry name" value="Acyl_CoA_acyltransferase"/>
</dbReference>
<accession>A0A4Q8QB32</accession>
<proteinExistence type="predicted"/>
<protein>
    <submittedName>
        <fullName evidence="4">GNAT family N-acetyltransferase</fullName>
    </submittedName>
</protein>
<sequence>MNLRLRKCLLSDLDSLVQISKETFVAAFEKDNNPKDFWDYVNSAFSREAIKAQLSNEHSEFYFVFEADNLVGYFKLNTTDAQTEFQDQHTMELERIYVKAQFQGSQVGSWMLQQAIQMARDAQKQYLWLGVWEHNPKAIRFYQRNGFTKFGTHPYFVGSDKQTDWLLRLEL</sequence>
<gene>
    <name evidence="4" type="ORF">EW142_12485</name>
</gene>
<evidence type="ECO:0000259" key="3">
    <source>
        <dbReference type="PROSITE" id="PS51186"/>
    </source>
</evidence>
<dbReference type="AlphaFoldDB" id="A0A4Q8QB32"/>
<dbReference type="Proteomes" id="UP000291981">
    <property type="component" value="Unassembled WGS sequence"/>
</dbReference>
<dbReference type="PANTHER" id="PTHR43877">
    <property type="entry name" value="AMINOALKYLPHOSPHONATE N-ACETYLTRANSFERASE-RELATED-RELATED"/>
    <property type="match status" value="1"/>
</dbReference>
<keyword evidence="5" id="KW-1185">Reference proteome</keyword>
<feature type="domain" description="N-acetyltransferase" evidence="3">
    <location>
        <begin position="3"/>
        <end position="171"/>
    </location>
</feature>
<evidence type="ECO:0000313" key="4">
    <source>
        <dbReference type="EMBL" id="TAI47481.1"/>
    </source>
</evidence>
<keyword evidence="2" id="KW-0012">Acyltransferase</keyword>
<evidence type="ECO:0000256" key="1">
    <source>
        <dbReference type="ARBA" id="ARBA00022679"/>
    </source>
</evidence>
<name>A0A4Q8QB32_9FLAO</name>
<organism evidence="4 5">
    <name type="scientific">Flagellimonas allohymeniacidonis</name>
    <dbReference type="NCBI Taxonomy" id="2517819"/>
    <lineage>
        <taxon>Bacteria</taxon>
        <taxon>Pseudomonadati</taxon>
        <taxon>Bacteroidota</taxon>
        <taxon>Flavobacteriia</taxon>
        <taxon>Flavobacteriales</taxon>
        <taxon>Flavobacteriaceae</taxon>
        <taxon>Flagellimonas</taxon>
    </lineage>
</organism>
<evidence type="ECO:0000256" key="2">
    <source>
        <dbReference type="ARBA" id="ARBA00023315"/>
    </source>
</evidence>
<dbReference type="SUPFAM" id="SSF55729">
    <property type="entry name" value="Acyl-CoA N-acyltransferases (Nat)"/>
    <property type="match status" value="1"/>
</dbReference>
<dbReference type="EMBL" id="SGIU01000002">
    <property type="protein sequence ID" value="TAI47481.1"/>
    <property type="molecule type" value="Genomic_DNA"/>
</dbReference>
<dbReference type="CDD" id="cd04301">
    <property type="entry name" value="NAT_SF"/>
    <property type="match status" value="1"/>
</dbReference>